<evidence type="ECO:0000259" key="3">
    <source>
        <dbReference type="PROSITE" id="PS00624"/>
    </source>
</evidence>
<proteinExistence type="inferred from homology"/>
<feature type="region of interest" description="Disordered" evidence="2">
    <location>
        <begin position="461"/>
        <end position="488"/>
    </location>
</feature>
<comment type="similarity">
    <text evidence="1">Belongs to the GMC oxidoreductase family.</text>
</comment>
<keyword evidence="5" id="KW-1185">Reference proteome</keyword>
<dbReference type="PROSITE" id="PS00624">
    <property type="entry name" value="GMC_OXRED_2"/>
    <property type="match status" value="1"/>
</dbReference>
<dbReference type="Proteomes" id="UP000242457">
    <property type="component" value="Unassembled WGS sequence"/>
</dbReference>
<dbReference type="Pfam" id="PF00732">
    <property type="entry name" value="GMC_oxred_N"/>
    <property type="match status" value="2"/>
</dbReference>
<sequence>MDSFGGGTAGSVLAHRLTEVKDWNVLLIERGEDPLPETEVPALAFSAFGTSQDYRYMTEYQEGACLSIKDKRCKWSKGKALGGSSVINAMLHVFGNKMDYDGWASEGNEGWGYEQNVILEAARELGYEILEPLNGDRFVGFGKAMGTLDDGRRVNAAKAFLSPVKHRRNLIDVRAAKEVILGHLEEMGIPIVYDLPVGENLQDHAIWLGTFDIMDELVTDMSRVITKASLVILCPILLKPRSRGVGDLETLLKSVDVVKALVNTETLKRHGMRLHHFDIPGCRHTEPDTEEYWECSIRHVSASLFHACGTARMGPADDSRTVVDSRLKVHGVDGLRVIDASIMPSIISGNINAPTMMIAEKGADMIKEDWCKDLRVEEEEGNPSFSKVMSWVPPDLATLCQPHSTVSTCQPPAFMFLALIAHLFGYSQDPFHRPSRDFDSFRPWKFDECARYNVRRSSKDALRGNEMENDRRGSSDGSIKLSREKEESDERETVELSIVNFEGIRNFYPPRAEIVREPLTRIYDAVRIDQERIYIPRMLNDIAMSPMYLLTSEDQVNQDDNSKAMERIFMDNRDENVQTISSYEAWRDGDFNQYKNFMYPKKFMDSQTGVNFPQISTNFPREEYDFIIVGAGSAGCVLANRLSEVKHWKILLLEAGIEEPLVADVPAFASMLQASNIDWMYRTQPERHSCRSRRDRSCAWARGKVMGGSSTINYMIYIRGNPKDYNEWAEKGNYGWSYEEVLPYFLKSENNKDREIVKENPYYHNEGGYQSVERFPYTDINAKILLNAWRELGHVTVDANAGTQLGVMKLQMTSLHGKRESVNSAYIRPIRRKRKNLTIETQAHVTKLLTDPTTKRVTGVDYTCTSTGLSKSVLARKEVVLSAGTINSPKILMLSGIGPADELKKHGIPVISDLPVGRNLQDHVTMDGLVIALNSTSTTKDNRMKKSDICYYEKTQMGPLSATGTLVCGAFLQTAFEHEHGLPDIQYAFDAGNQMDFLNDPAEFGETRVEPLSYYDAINIRPILLSPRSRGFLLLNDTDPLWGPPSIYPAYFTAYPDADVMVEGIETALKLFRTTWFREYGFRLIDTPLPSCKRFNFGTREYWKCAMMEYTATIYHPVGTCKMGPDWDPEAVVDPELRVYGVAGLRVVDASIMPKIVRGNTNAPTIMIAEKASDMIKDEWLYAWK</sequence>
<dbReference type="Pfam" id="PF05199">
    <property type="entry name" value="GMC_oxred_C"/>
    <property type="match status" value="2"/>
</dbReference>
<feature type="domain" description="Glucose-methanol-choline oxidoreductase N-terminal" evidence="3">
    <location>
        <begin position="884"/>
        <end position="898"/>
    </location>
</feature>
<protein>
    <submittedName>
        <fullName evidence="4">Glucose dehydrogenase [acceptor]</fullName>
    </submittedName>
</protein>
<dbReference type="OrthoDB" id="269227at2759"/>
<dbReference type="GO" id="GO:0050660">
    <property type="term" value="F:flavin adenine dinucleotide binding"/>
    <property type="evidence" value="ECO:0007669"/>
    <property type="project" value="InterPro"/>
</dbReference>
<dbReference type="SUPFAM" id="SSF51905">
    <property type="entry name" value="FAD/NAD(P)-binding domain"/>
    <property type="match status" value="2"/>
</dbReference>
<dbReference type="EMBL" id="KZ288238">
    <property type="protein sequence ID" value="PBC31350.1"/>
    <property type="molecule type" value="Genomic_DNA"/>
</dbReference>
<organism evidence="4 5">
    <name type="scientific">Apis cerana cerana</name>
    <name type="common">Oriental honeybee</name>
    <dbReference type="NCBI Taxonomy" id="94128"/>
    <lineage>
        <taxon>Eukaryota</taxon>
        <taxon>Metazoa</taxon>
        <taxon>Ecdysozoa</taxon>
        <taxon>Arthropoda</taxon>
        <taxon>Hexapoda</taxon>
        <taxon>Insecta</taxon>
        <taxon>Pterygota</taxon>
        <taxon>Neoptera</taxon>
        <taxon>Endopterygota</taxon>
        <taxon>Hymenoptera</taxon>
        <taxon>Apocrita</taxon>
        <taxon>Aculeata</taxon>
        <taxon>Apoidea</taxon>
        <taxon>Anthophila</taxon>
        <taxon>Apidae</taxon>
        <taxon>Apis</taxon>
    </lineage>
</organism>
<dbReference type="PANTHER" id="PTHR11552:SF154">
    <property type="entry name" value="FI04917P"/>
    <property type="match status" value="1"/>
</dbReference>
<evidence type="ECO:0000313" key="4">
    <source>
        <dbReference type="EMBL" id="PBC31350.1"/>
    </source>
</evidence>
<dbReference type="Gene3D" id="3.30.560.10">
    <property type="entry name" value="Glucose Oxidase, domain 3"/>
    <property type="match status" value="1"/>
</dbReference>
<evidence type="ECO:0000256" key="1">
    <source>
        <dbReference type="ARBA" id="ARBA00010790"/>
    </source>
</evidence>
<evidence type="ECO:0000256" key="2">
    <source>
        <dbReference type="SAM" id="MobiDB-lite"/>
    </source>
</evidence>
<dbReference type="InterPro" id="IPR012132">
    <property type="entry name" value="GMC_OxRdtase"/>
</dbReference>
<feature type="compositionally biased region" description="Basic and acidic residues" evidence="2">
    <location>
        <begin position="461"/>
        <end position="474"/>
    </location>
</feature>
<dbReference type="PANTHER" id="PTHR11552">
    <property type="entry name" value="GLUCOSE-METHANOL-CHOLINE GMC OXIDOREDUCTASE"/>
    <property type="match status" value="1"/>
</dbReference>
<dbReference type="AlphaFoldDB" id="A0A2A3EHZ9"/>
<dbReference type="SUPFAM" id="SSF54373">
    <property type="entry name" value="FAD-linked reductases, C-terminal domain"/>
    <property type="match status" value="2"/>
</dbReference>
<dbReference type="GO" id="GO:0016614">
    <property type="term" value="F:oxidoreductase activity, acting on CH-OH group of donors"/>
    <property type="evidence" value="ECO:0007669"/>
    <property type="project" value="InterPro"/>
</dbReference>
<gene>
    <name evidence="4" type="ORF">APICC_02451</name>
</gene>
<dbReference type="InterPro" id="IPR007867">
    <property type="entry name" value="GMC_OxRtase_C"/>
</dbReference>
<dbReference type="InterPro" id="IPR036188">
    <property type="entry name" value="FAD/NAD-bd_sf"/>
</dbReference>
<accession>A0A2A3EHZ9</accession>
<name>A0A2A3EHZ9_APICC</name>
<evidence type="ECO:0000313" key="5">
    <source>
        <dbReference type="Proteomes" id="UP000242457"/>
    </source>
</evidence>
<dbReference type="InterPro" id="IPR000172">
    <property type="entry name" value="GMC_OxRdtase_N"/>
</dbReference>
<reference evidence="4 5" key="1">
    <citation type="submission" date="2014-07" db="EMBL/GenBank/DDBJ databases">
        <title>Genomic and transcriptomic analysis on Apis cerana provide comprehensive insights into honey bee biology.</title>
        <authorList>
            <person name="Diao Q."/>
            <person name="Sun L."/>
            <person name="Zheng H."/>
            <person name="Zheng H."/>
            <person name="Xu S."/>
            <person name="Wang S."/>
            <person name="Zeng Z."/>
            <person name="Hu F."/>
            <person name="Su S."/>
            <person name="Wu J."/>
        </authorList>
    </citation>
    <scope>NUCLEOTIDE SEQUENCE [LARGE SCALE GENOMIC DNA]</scope>
    <source>
        <tissue evidence="4">Pupae without intestine</tissue>
    </source>
</reference>
<dbReference type="Gene3D" id="3.50.50.60">
    <property type="entry name" value="FAD/NAD(P)-binding domain"/>
    <property type="match status" value="3"/>
</dbReference>
<dbReference type="STRING" id="94128.A0A2A3EHZ9"/>